<name>A0A6C0RAY4_9BACT</name>
<sequence>MLEPIFSGKDLPEESVGAKPKSEPVNPPQQNTPQEKSVSSAPATPPKRLVKRSGRGLGTTSIKRALKGDFDDEKKQMSAKEQFKLYSKADETEPFTAEQLEEKWKAFLPRLDDRPSLKATLSLLPKIQEDWTLLLEVDNRIQDELLVNVKPELISYLRKELHNSKINLKTVVADIKREKVIYSDIEKYQEMAKKNPNLALLKRTLNLDF</sequence>
<reference evidence="2 3" key="1">
    <citation type="submission" date="2020-02" db="EMBL/GenBank/DDBJ databases">
        <title>Genome sequencing for Draconibacterium sp. strain M1.</title>
        <authorList>
            <person name="Park S.-J."/>
        </authorList>
    </citation>
    <scope>NUCLEOTIDE SEQUENCE [LARGE SCALE GENOMIC DNA]</scope>
    <source>
        <strain evidence="2 3">M1</strain>
    </source>
</reference>
<evidence type="ECO:0000256" key="1">
    <source>
        <dbReference type="SAM" id="MobiDB-lite"/>
    </source>
</evidence>
<protein>
    <recommendedName>
        <fullName evidence="4">DNA polymerase III subunit gamma/tau</fullName>
    </recommendedName>
</protein>
<evidence type="ECO:0000313" key="3">
    <source>
        <dbReference type="Proteomes" id="UP000474630"/>
    </source>
</evidence>
<dbReference type="Proteomes" id="UP000474630">
    <property type="component" value="Chromosome"/>
</dbReference>
<dbReference type="AlphaFoldDB" id="A0A6C0RAY4"/>
<keyword evidence="3" id="KW-1185">Reference proteome</keyword>
<dbReference type="EMBL" id="CP048409">
    <property type="protein sequence ID" value="QIA07788.1"/>
    <property type="molecule type" value="Genomic_DNA"/>
</dbReference>
<dbReference type="RefSeq" id="WP_163345709.1">
    <property type="nucleotide sequence ID" value="NZ_CP048409.1"/>
</dbReference>
<gene>
    <name evidence="2" type="ORF">G0Q07_08635</name>
</gene>
<proteinExistence type="predicted"/>
<dbReference type="KEGG" id="drc:G0Q07_08635"/>
<organism evidence="2 3">
    <name type="scientific">Draconibacterium halophilum</name>
    <dbReference type="NCBI Taxonomy" id="2706887"/>
    <lineage>
        <taxon>Bacteria</taxon>
        <taxon>Pseudomonadati</taxon>
        <taxon>Bacteroidota</taxon>
        <taxon>Bacteroidia</taxon>
        <taxon>Marinilabiliales</taxon>
        <taxon>Prolixibacteraceae</taxon>
        <taxon>Draconibacterium</taxon>
    </lineage>
</organism>
<evidence type="ECO:0000313" key="2">
    <source>
        <dbReference type="EMBL" id="QIA07788.1"/>
    </source>
</evidence>
<accession>A0A6C0RAY4</accession>
<evidence type="ECO:0008006" key="4">
    <source>
        <dbReference type="Google" id="ProtNLM"/>
    </source>
</evidence>
<feature type="compositionally biased region" description="Polar residues" evidence="1">
    <location>
        <begin position="28"/>
        <end position="42"/>
    </location>
</feature>
<feature type="region of interest" description="Disordered" evidence="1">
    <location>
        <begin position="1"/>
        <end position="69"/>
    </location>
</feature>